<protein>
    <submittedName>
        <fullName evidence="4">Putative hydrolase YxeP</fullName>
        <ecNumber evidence="4">3.-.-.-</ecNumber>
    </submittedName>
</protein>
<feature type="binding site" evidence="2">
    <location>
        <position position="205"/>
    </location>
    <ligand>
        <name>Mn(2+)</name>
        <dbReference type="ChEBI" id="CHEBI:29035"/>
        <label>2</label>
    </ligand>
</feature>
<dbReference type="InterPro" id="IPR017439">
    <property type="entry name" value="Amidohydrolase"/>
</dbReference>
<comment type="cofactor">
    <cofactor evidence="2">
        <name>Mn(2+)</name>
        <dbReference type="ChEBI" id="CHEBI:29035"/>
    </cofactor>
    <text evidence="2">The Mn(2+) ion enhances activity.</text>
</comment>
<dbReference type="FunFam" id="3.30.70.360:FF:000001">
    <property type="entry name" value="N-acetyldiaminopimelate deacetylase"/>
    <property type="match status" value="1"/>
</dbReference>
<evidence type="ECO:0000256" key="1">
    <source>
        <dbReference type="ARBA" id="ARBA00022801"/>
    </source>
</evidence>
<dbReference type="SUPFAM" id="SSF53187">
    <property type="entry name" value="Zn-dependent exopeptidases"/>
    <property type="match status" value="1"/>
</dbReference>
<accession>A0A517ZCM3</accession>
<dbReference type="Gene3D" id="3.30.70.360">
    <property type="match status" value="1"/>
</dbReference>
<dbReference type="PANTHER" id="PTHR11014:SF63">
    <property type="entry name" value="METALLOPEPTIDASE, PUTATIVE (AFU_ORTHOLOGUE AFUA_6G09600)-RELATED"/>
    <property type="match status" value="1"/>
</dbReference>
<evidence type="ECO:0000313" key="5">
    <source>
        <dbReference type="Proteomes" id="UP000320496"/>
    </source>
</evidence>
<proteinExistence type="predicted"/>
<dbReference type="GO" id="GO:0019877">
    <property type="term" value="P:diaminopimelate biosynthetic process"/>
    <property type="evidence" value="ECO:0007669"/>
    <property type="project" value="UniProtKB-ARBA"/>
</dbReference>
<evidence type="ECO:0000256" key="2">
    <source>
        <dbReference type="PIRSR" id="PIRSR005962-1"/>
    </source>
</evidence>
<dbReference type="NCBIfam" id="TIGR01891">
    <property type="entry name" value="amidohydrolases"/>
    <property type="match status" value="1"/>
</dbReference>
<dbReference type="PIRSF" id="PIRSF005962">
    <property type="entry name" value="Pept_M20D_amidohydro"/>
    <property type="match status" value="1"/>
</dbReference>
<keyword evidence="1 4" id="KW-0378">Hydrolase</keyword>
<evidence type="ECO:0000313" key="4">
    <source>
        <dbReference type="EMBL" id="QDU40202.1"/>
    </source>
</evidence>
<dbReference type="EC" id="3.-.-.-" evidence="4"/>
<dbReference type="PANTHER" id="PTHR11014">
    <property type="entry name" value="PEPTIDASE M20 FAMILY MEMBER"/>
    <property type="match status" value="1"/>
</dbReference>
<keyword evidence="2" id="KW-0479">Metal-binding</keyword>
<dbReference type="GO" id="GO:0046872">
    <property type="term" value="F:metal ion binding"/>
    <property type="evidence" value="ECO:0007669"/>
    <property type="project" value="UniProtKB-KW"/>
</dbReference>
<dbReference type="AlphaFoldDB" id="A0A517ZCM3"/>
<dbReference type="Gene3D" id="3.40.630.10">
    <property type="entry name" value="Zn peptidases"/>
    <property type="match status" value="1"/>
</dbReference>
<dbReference type="Pfam" id="PF01546">
    <property type="entry name" value="Peptidase_M20"/>
    <property type="match status" value="1"/>
</dbReference>
<dbReference type="RefSeq" id="WP_197443697.1">
    <property type="nucleotide sequence ID" value="NZ_CP036275.1"/>
</dbReference>
<dbReference type="InterPro" id="IPR011650">
    <property type="entry name" value="Peptidase_M20_dimer"/>
</dbReference>
<name>A0A517ZCM3_9PLAN</name>
<reference evidence="4 5" key="1">
    <citation type="submission" date="2019-02" db="EMBL/GenBank/DDBJ databases">
        <title>Deep-cultivation of Planctomycetes and their phenomic and genomic characterization uncovers novel biology.</title>
        <authorList>
            <person name="Wiegand S."/>
            <person name="Jogler M."/>
            <person name="Boedeker C."/>
            <person name="Pinto D."/>
            <person name="Vollmers J."/>
            <person name="Rivas-Marin E."/>
            <person name="Kohn T."/>
            <person name="Peeters S.H."/>
            <person name="Heuer A."/>
            <person name="Rast P."/>
            <person name="Oberbeckmann S."/>
            <person name="Bunk B."/>
            <person name="Jeske O."/>
            <person name="Meyerdierks A."/>
            <person name="Storesund J.E."/>
            <person name="Kallscheuer N."/>
            <person name="Luecker S."/>
            <person name="Lage O.M."/>
            <person name="Pohl T."/>
            <person name="Merkel B.J."/>
            <person name="Hornburger P."/>
            <person name="Mueller R.-W."/>
            <person name="Bruemmer F."/>
            <person name="Labrenz M."/>
            <person name="Spormann A.M."/>
            <person name="Op den Camp H."/>
            <person name="Overmann J."/>
            <person name="Amann R."/>
            <person name="Jetten M.S.M."/>
            <person name="Mascher T."/>
            <person name="Medema M.H."/>
            <person name="Devos D.P."/>
            <person name="Kaster A.-K."/>
            <person name="Ovreas L."/>
            <person name="Rohde M."/>
            <person name="Galperin M.Y."/>
            <person name="Jogler C."/>
        </authorList>
    </citation>
    <scope>NUCLEOTIDE SEQUENCE [LARGE SCALE GENOMIC DNA]</scope>
    <source>
        <strain evidence="4 5">Mal4</strain>
    </source>
</reference>
<keyword evidence="5" id="KW-1185">Reference proteome</keyword>
<feature type="binding site" evidence="2">
    <location>
        <position position="142"/>
    </location>
    <ligand>
        <name>Mn(2+)</name>
        <dbReference type="ChEBI" id="CHEBI:29035"/>
        <label>2</label>
    </ligand>
</feature>
<feature type="domain" description="Peptidase M20 dimerisation" evidence="3">
    <location>
        <begin position="223"/>
        <end position="321"/>
    </location>
</feature>
<dbReference type="InterPro" id="IPR036264">
    <property type="entry name" value="Bact_exopeptidase_dim_dom"/>
</dbReference>
<dbReference type="Pfam" id="PF07687">
    <property type="entry name" value="M20_dimer"/>
    <property type="match status" value="1"/>
</dbReference>
<dbReference type="GO" id="GO:0050118">
    <property type="term" value="F:N-acetyldiaminopimelate deacetylase activity"/>
    <property type="evidence" value="ECO:0007669"/>
    <property type="project" value="UniProtKB-ARBA"/>
</dbReference>
<sequence length="446" mass="48432">MTRFAASLIDLRIAGLGLLLLALLLPSVSAAGDDAHSAWIEKHLDEVIAVYHDFHRNPELSFHEKETAARLARKLESFGAEVTTGVGGHGVVGLLKNGQGPTVMLRCDLDALPVIEQTGLDYASTVTTENADGVEVGVMHACGHDVHITNLIAVARYMSEHRDDWSGTLMLIGQPAEERGAGAKAMLEDGLFERFPRPDFAIAAHVDATLPTGYIGYRAGYALANVDSCDITVKGRGGHGSYPQGCIDPITLAAHLIVDLQTIVSREIAPIEPAVVTVGSIHGGTKHNIIPDECHLQLTIRSYSPEVREHLREAIHRKAYATAESFRAPKPDVEYSEGTPSLFNDERLVQRIVPVFMEALGDDRVTLADRSMGGEDFSRYGRAGVPIFMFRVGSVSQQRLDEFATKGQTPPSLHSAKYYPDARQTLRTSIRATLAALSELLPAKSR</sequence>
<dbReference type="KEGG" id="mri:Mal4_45570"/>
<organism evidence="4 5">
    <name type="scientific">Maioricimonas rarisocia</name>
    <dbReference type="NCBI Taxonomy" id="2528026"/>
    <lineage>
        <taxon>Bacteria</taxon>
        <taxon>Pseudomonadati</taxon>
        <taxon>Planctomycetota</taxon>
        <taxon>Planctomycetia</taxon>
        <taxon>Planctomycetales</taxon>
        <taxon>Planctomycetaceae</taxon>
        <taxon>Maioricimonas</taxon>
    </lineage>
</organism>
<gene>
    <name evidence="4" type="primary">yxeP_1</name>
    <name evidence="4" type="ORF">Mal4_45570</name>
</gene>
<dbReference type="EMBL" id="CP036275">
    <property type="protein sequence ID" value="QDU40202.1"/>
    <property type="molecule type" value="Genomic_DNA"/>
</dbReference>
<dbReference type="InterPro" id="IPR002933">
    <property type="entry name" value="Peptidase_M20"/>
</dbReference>
<feature type="binding site" evidence="2">
    <location>
        <position position="414"/>
    </location>
    <ligand>
        <name>Mn(2+)</name>
        <dbReference type="ChEBI" id="CHEBI:29035"/>
        <label>2</label>
    </ligand>
</feature>
<dbReference type="Proteomes" id="UP000320496">
    <property type="component" value="Chromosome"/>
</dbReference>
<feature type="binding site" evidence="2">
    <location>
        <position position="178"/>
    </location>
    <ligand>
        <name>Mn(2+)</name>
        <dbReference type="ChEBI" id="CHEBI:29035"/>
        <label>2</label>
    </ligand>
</feature>
<keyword evidence="2" id="KW-0464">Manganese</keyword>
<dbReference type="SUPFAM" id="SSF55031">
    <property type="entry name" value="Bacterial exopeptidase dimerisation domain"/>
    <property type="match status" value="1"/>
</dbReference>
<evidence type="ECO:0000259" key="3">
    <source>
        <dbReference type="Pfam" id="PF07687"/>
    </source>
</evidence>
<feature type="binding site" evidence="2">
    <location>
        <position position="144"/>
    </location>
    <ligand>
        <name>Mn(2+)</name>
        <dbReference type="ChEBI" id="CHEBI:29035"/>
        <label>2</label>
    </ligand>
</feature>